<keyword evidence="9" id="KW-0547">Nucleotide-binding</keyword>
<dbReference type="InterPro" id="IPR013749">
    <property type="entry name" value="PM/HMP-P_kinase-1"/>
</dbReference>
<dbReference type="Pfam" id="PF08543">
    <property type="entry name" value="Phos_pyr_kin"/>
    <property type="match status" value="1"/>
</dbReference>
<keyword evidence="18" id="KW-1185">Reference proteome</keyword>
<name>A0AAJ2N2J2_9BACL</name>
<evidence type="ECO:0000256" key="9">
    <source>
        <dbReference type="ARBA" id="ARBA00022741"/>
    </source>
</evidence>
<dbReference type="GO" id="GO:0008902">
    <property type="term" value="F:hydroxymethylpyrimidine kinase activity"/>
    <property type="evidence" value="ECO:0007669"/>
    <property type="project" value="UniProtKB-EC"/>
</dbReference>
<evidence type="ECO:0000256" key="11">
    <source>
        <dbReference type="ARBA" id="ARBA00022840"/>
    </source>
</evidence>
<comment type="pathway">
    <text evidence="3">Cofactor biosynthesis; thiamine diphosphate biosynthesis; 4-amino-2-methyl-5-diphosphomethylpyrimidine from 5-amino-1-(5-phospho-D-ribosyl)imidazole: step 3/3.</text>
</comment>
<feature type="domain" description="Pyridoxamine kinase/Phosphomethylpyrimidine kinase" evidence="16">
    <location>
        <begin position="13"/>
        <end position="258"/>
    </location>
</feature>
<comment type="caution">
    <text evidence="17">The sequence shown here is derived from an EMBL/GenBank/DDBJ whole genome shotgun (WGS) entry which is preliminary data.</text>
</comment>
<protein>
    <recommendedName>
        <fullName evidence="7">Hydroxymethylpyrimidine/phosphomethylpyrimidine kinase</fullName>
        <ecNumber evidence="5">2.7.1.49</ecNumber>
        <ecNumber evidence="6">2.7.4.7</ecNumber>
    </recommendedName>
    <alternativeName>
        <fullName evidence="14">Hydroxymethylpyrimidine kinase</fullName>
    </alternativeName>
    <alternativeName>
        <fullName evidence="15">Hydroxymethylpyrimidine phosphate kinase</fullName>
    </alternativeName>
</protein>
<evidence type="ECO:0000256" key="8">
    <source>
        <dbReference type="ARBA" id="ARBA00022679"/>
    </source>
</evidence>
<keyword evidence="8 17" id="KW-0808">Transferase</keyword>
<keyword evidence="12" id="KW-0784">Thiamine biosynthesis</keyword>
<evidence type="ECO:0000256" key="15">
    <source>
        <dbReference type="ARBA" id="ARBA00043176"/>
    </source>
</evidence>
<evidence type="ECO:0000256" key="5">
    <source>
        <dbReference type="ARBA" id="ARBA00012135"/>
    </source>
</evidence>
<evidence type="ECO:0000313" key="17">
    <source>
        <dbReference type="EMBL" id="MDT8974731.1"/>
    </source>
</evidence>
<keyword evidence="11" id="KW-0067">ATP-binding</keyword>
<reference evidence="18" key="1">
    <citation type="submission" date="2023-09" db="EMBL/GenBank/DDBJ databases">
        <title>Paenibacillus sp. chi10 Genome sequencing and assembly.</title>
        <authorList>
            <person name="Kim I."/>
        </authorList>
    </citation>
    <scope>NUCLEOTIDE SEQUENCE [LARGE SCALE GENOMIC DNA]</scope>
    <source>
        <strain evidence="18">chi10</strain>
    </source>
</reference>
<comment type="pathway">
    <text evidence="13">Cofactor biosynthesis; thiamine diphosphate biosynthesis; 4-amino-2-methyl-5-diphosphomethylpyrimidine from 5-amino-1-(5-phospho-D-ribosyl)imidazole: step 2/3.</text>
</comment>
<dbReference type="GO" id="GO:0009228">
    <property type="term" value="P:thiamine biosynthetic process"/>
    <property type="evidence" value="ECO:0007669"/>
    <property type="project" value="UniProtKB-KW"/>
</dbReference>
<dbReference type="Gene3D" id="3.40.1190.20">
    <property type="match status" value="1"/>
</dbReference>
<organism evidence="17 18">
    <name type="scientific">Paenibacillus suaedae</name>
    <dbReference type="NCBI Taxonomy" id="3077233"/>
    <lineage>
        <taxon>Bacteria</taxon>
        <taxon>Bacillati</taxon>
        <taxon>Bacillota</taxon>
        <taxon>Bacilli</taxon>
        <taxon>Bacillales</taxon>
        <taxon>Paenibacillaceae</taxon>
        <taxon>Paenibacillus</taxon>
    </lineage>
</organism>
<accession>A0AAJ2N2J2</accession>
<dbReference type="GO" id="GO:0005524">
    <property type="term" value="F:ATP binding"/>
    <property type="evidence" value="ECO:0007669"/>
    <property type="project" value="UniProtKB-KW"/>
</dbReference>
<evidence type="ECO:0000256" key="13">
    <source>
        <dbReference type="ARBA" id="ARBA00037917"/>
    </source>
</evidence>
<dbReference type="EMBL" id="JAVYAA010000001">
    <property type="protein sequence ID" value="MDT8974731.1"/>
    <property type="molecule type" value="Genomic_DNA"/>
</dbReference>
<dbReference type="AlphaFoldDB" id="A0AAJ2N2J2"/>
<evidence type="ECO:0000256" key="14">
    <source>
        <dbReference type="ARBA" id="ARBA00042102"/>
    </source>
</evidence>
<dbReference type="FunFam" id="3.40.1190.20:FF:000003">
    <property type="entry name" value="Phosphomethylpyrimidine kinase ThiD"/>
    <property type="match status" value="1"/>
</dbReference>
<evidence type="ECO:0000256" key="3">
    <source>
        <dbReference type="ARBA" id="ARBA00004769"/>
    </source>
</evidence>
<gene>
    <name evidence="17" type="primary">thiD</name>
    <name evidence="17" type="ORF">RQP50_00575</name>
</gene>
<dbReference type="EC" id="2.7.4.7" evidence="6"/>
<dbReference type="CDD" id="cd01169">
    <property type="entry name" value="HMPP_kinase"/>
    <property type="match status" value="1"/>
</dbReference>
<comment type="catalytic activity">
    <reaction evidence="2">
        <text>4-amino-2-methyl-5-(phosphooxymethyl)pyrimidine + ATP = 4-amino-2-methyl-5-(diphosphooxymethyl)pyrimidine + ADP</text>
        <dbReference type="Rhea" id="RHEA:19893"/>
        <dbReference type="ChEBI" id="CHEBI:30616"/>
        <dbReference type="ChEBI" id="CHEBI:57841"/>
        <dbReference type="ChEBI" id="CHEBI:58354"/>
        <dbReference type="ChEBI" id="CHEBI:456216"/>
        <dbReference type="EC" id="2.7.4.7"/>
    </reaction>
</comment>
<dbReference type="EC" id="2.7.1.49" evidence="5"/>
<comment type="catalytic activity">
    <reaction evidence="1">
        <text>4-amino-5-hydroxymethyl-2-methylpyrimidine + ATP = 4-amino-2-methyl-5-(phosphooxymethyl)pyrimidine + ADP + H(+)</text>
        <dbReference type="Rhea" id="RHEA:23096"/>
        <dbReference type="ChEBI" id="CHEBI:15378"/>
        <dbReference type="ChEBI" id="CHEBI:16892"/>
        <dbReference type="ChEBI" id="CHEBI:30616"/>
        <dbReference type="ChEBI" id="CHEBI:58354"/>
        <dbReference type="ChEBI" id="CHEBI:456216"/>
        <dbReference type="EC" id="2.7.1.49"/>
    </reaction>
</comment>
<dbReference type="GO" id="GO:0008972">
    <property type="term" value="F:phosphomethylpyrimidine kinase activity"/>
    <property type="evidence" value="ECO:0007669"/>
    <property type="project" value="UniProtKB-EC"/>
</dbReference>
<evidence type="ECO:0000256" key="6">
    <source>
        <dbReference type="ARBA" id="ARBA00012963"/>
    </source>
</evidence>
<evidence type="ECO:0000256" key="1">
    <source>
        <dbReference type="ARBA" id="ARBA00000151"/>
    </source>
</evidence>
<evidence type="ECO:0000256" key="12">
    <source>
        <dbReference type="ARBA" id="ARBA00022977"/>
    </source>
</evidence>
<evidence type="ECO:0000256" key="2">
    <source>
        <dbReference type="ARBA" id="ARBA00000565"/>
    </source>
</evidence>
<sequence length="272" mass="28898">MTVARALTIAGSDSGGGAGIQADIKTYQELNVFGMSAITAVTVQNTLGVHGVYPLSPEAVAEQINAVVEDIGVDAVKTGMLFSAGIIETVANRLEAFGLNNVVVDPVMIAKGGAELLQQDAIEAMKNRLLPLALIVTPNIPEAEALAGMKIVTLQDRCKAAIRIADYGAKMVIIKGGHDMTTELAVDLLYDGTRFTLLEDRRIMTKHTHGTGCTYSAAITAELAKGTAPNEAVRTARHYIQAAIEETLGLGGGNGPTNHWAYRRRQMDEVVR</sequence>
<evidence type="ECO:0000256" key="4">
    <source>
        <dbReference type="ARBA" id="ARBA00009879"/>
    </source>
</evidence>
<dbReference type="InterPro" id="IPR004399">
    <property type="entry name" value="HMP/HMP-P_kinase_dom"/>
</dbReference>
<comment type="similarity">
    <text evidence="4">Belongs to the ThiD family.</text>
</comment>
<dbReference type="InterPro" id="IPR029056">
    <property type="entry name" value="Ribokinase-like"/>
</dbReference>
<dbReference type="Proteomes" id="UP001250538">
    <property type="component" value="Unassembled WGS sequence"/>
</dbReference>
<dbReference type="PANTHER" id="PTHR20858">
    <property type="entry name" value="PHOSPHOMETHYLPYRIMIDINE KINASE"/>
    <property type="match status" value="1"/>
</dbReference>
<proteinExistence type="inferred from homology"/>
<dbReference type="GO" id="GO:0005829">
    <property type="term" value="C:cytosol"/>
    <property type="evidence" value="ECO:0007669"/>
    <property type="project" value="TreeGrafter"/>
</dbReference>
<evidence type="ECO:0000259" key="16">
    <source>
        <dbReference type="Pfam" id="PF08543"/>
    </source>
</evidence>
<dbReference type="NCBIfam" id="TIGR00097">
    <property type="entry name" value="HMP-P_kinase"/>
    <property type="match status" value="1"/>
</dbReference>
<evidence type="ECO:0000256" key="10">
    <source>
        <dbReference type="ARBA" id="ARBA00022777"/>
    </source>
</evidence>
<dbReference type="SUPFAM" id="SSF53613">
    <property type="entry name" value="Ribokinase-like"/>
    <property type="match status" value="1"/>
</dbReference>
<keyword evidence="10 17" id="KW-0418">Kinase</keyword>
<dbReference type="PANTHER" id="PTHR20858:SF17">
    <property type="entry name" value="HYDROXYMETHYLPYRIMIDINE_PHOSPHOMETHYLPYRIMIDINE KINASE THI20-RELATED"/>
    <property type="match status" value="1"/>
</dbReference>
<evidence type="ECO:0000256" key="7">
    <source>
        <dbReference type="ARBA" id="ARBA00019161"/>
    </source>
</evidence>
<evidence type="ECO:0000313" key="18">
    <source>
        <dbReference type="Proteomes" id="UP001250538"/>
    </source>
</evidence>